<accession>A0AAE3YKH8</accession>
<dbReference type="EMBL" id="JAVDYB010000001">
    <property type="protein sequence ID" value="MDR7275464.1"/>
    <property type="molecule type" value="Genomic_DNA"/>
</dbReference>
<evidence type="ECO:0000256" key="2">
    <source>
        <dbReference type="SAM" id="Phobius"/>
    </source>
</evidence>
<keyword evidence="4" id="KW-1185">Reference proteome</keyword>
<dbReference type="AlphaFoldDB" id="A0AAE3YKH8"/>
<dbReference type="Proteomes" id="UP001183643">
    <property type="component" value="Unassembled WGS sequence"/>
</dbReference>
<organism evidence="3 4">
    <name type="scientific">Catenuloplanes atrovinosus</name>
    <dbReference type="NCBI Taxonomy" id="137266"/>
    <lineage>
        <taxon>Bacteria</taxon>
        <taxon>Bacillati</taxon>
        <taxon>Actinomycetota</taxon>
        <taxon>Actinomycetes</taxon>
        <taxon>Micromonosporales</taxon>
        <taxon>Micromonosporaceae</taxon>
        <taxon>Catenuloplanes</taxon>
    </lineage>
</organism>
<feature type="region of interest" description="Disordered" evidence="1">
    <location>
        <begin position="251"/>
        <end position="329"/>
    </location>
</feature>
<dbReference type="PRINTS" id="PR01217">
    <property type="entry name" value="PRICHEXTENSN"/>
</dbReference>
<protein>
    <submittedName>
        <fullName evidence="3">Uncharacterized protein</fullName>
    </submittedName>
</protein>
<sequence length="329" mass="33892">MIKGKQSRIASVDLDGASHEEMISVLSAAADAYRICLRLFKHGQWQIALGFLILAARCGHPEAESDLTLCRATGRQPGSTDWGEPAMTTSAARAWTRYWDHTTAARGRGRGYRFAMVALVVSGMAAASALGYRTGSMPGTGETRPGAARATLSPDHAVPPEVKVSFAPIPSASAPSLTPAVPASAGHPELEVTLAGPPGRRYVVTLKAPASKACEWRIVRSLQEALADTGTVNLQPGEEVRAAVTVGESSGLSVFSGPDGPDDGCQVLSGGYAGWATPTEQPDSPASDPVDPIGTPPPTPAGTSPAPKPPHPNTTTPAPLPASESPSAP</sequence>
<feature type="compositionally biased region" description="Pro residues" evidence="1">
    <location>
        <begin position="294"/>
        <end position="312"/>
    </location>
</feature>
<feature type="compositionally biased region" description="Low complexity" evidence="1">
    <location>
        <begin position="314"/>
        <end position="329"/>
    </location>
</feature>
<comment type="caution">
    <text evidence="3">The sequence shown here is derived from an EMBL/GenBank/DDBJ whole genome shotgun (WGS) entry which is preliminary data.</text>
</comment>
<evidence type="ECO:0000313" key="3">
    <source>
        <dbReference type="EMBL" id="MDR7275464.1"/>
    </source>
</evidence>
<proteinExistence type="predicted"/>
<gene>
    <name evidence="3" type="ORF">J2S41_002242</name>
</gene>
<name>A0AAE3YKH8_9ACTN</name>
<keyword evidence="2" id="KW-0812">Transmembrane</keyword>
<evidence type="ECO:0000313" key="4">
    <source>
        <dbReference type="Proteomes" id="UP001183643"/>
    </source>
</evidence>
<reference evidence="3" key="1">
    <citation type="submission" date="2023-07" db="EMBL/GenBank/DDBJ databases">
        <title>Sequencing the genomes of 1000 actinobacteria strains.</title>
        <authorList>
            <person name="Klenk H.-P."/>
        </authorList>
    </citation>
    <scope>NUCLEOTIDE SEQUENCE</scope>
    <source>
        <strain evidence="3">DSM 44707</strain>
    </source>
</reference>
<evidence type="ECO:0000256" key="1">
    <source>
        <dbReference type="SAM" id="MobiDB-lite"/>
    </source>
</evidence>
<keyword evidence="2" id="KW-0472">Membrane</keyword>
<keyword evidence="2" id="KW-1133">Transmembrane helix</keyword>
<feature type="region of interest" description="Disordered" evidence="1">
    <location>
        <begin position="137"/>
        <end position="156"/>
    </location>
</feature>
<feature type="transmembrane region" description="Helical" evidence="2">
    <location>
        <begin position="114"/>
        <end position="132"/>
    </location>
</feature>